<protein>
    <submittedName>
        <fullName evidence="1">DUF1697 domain-containing protein</fullName>
    </submittedName>
</protein>
<name>A0ABZ0ITS1_9BACT</name>
<sequence length="180" mass="20227">MTTYISILRGINVGGHKPVPMKELQALYESLGYEQVKTYIQSGNVAFSIEEKSPSAIRKAIEVAISQRFGFDVPVLVSTQADIKKVIEGNPFLNEKEIEPDKLHVTFLDELPKQENVDKLLTYDYAPDRFVLTGKEVYVYCPSGYGRTKINNTFFESKLKVGATTRNWKTVNVLAEMGGI</sequence>
<dbReference type="Pfam" id="PF08002">
    <property type="entry name" value="DUF1697"/>
    <property type="match status" value="1"/>
</dbReference>
<keyword evidence="2" id="KW-1185">Reference proteome</keyword>
<accession>A0ABZ0ITS1</accession>
<gene>
    <name evidence="1" type="ORF">RT717_07255</name>
</gene>
<dbReference type="EMBL" id="CP136051">
    <property type="protein sequence ID" value="WOK08433.1"/>
    <property type="molecule type" value="Genomic_DNA"/>
</dbReference>
<proteinExistence type="predicted"/>
<evidence type="ECO:0000313" key="1">
    <source>
        <dbReference type="EMBL" id="WOK08433.1"/>
    </source>
</evidence>
<reference evidence="1 2" key="1">
    <citation type="journal article" date="2023" name="Microbiol. Resour. Announc.">
        <title>Complete Genome Sequence of Imperialibacter roseus strain P4T.</title>
        <authorList>
            <person name="Tizabi D.R."/>
            <person name="Bachvaroff T."/>
            <person name="Hill R.T."/>
        </authorList>
    </citation>
    <scope>NUCLEOTIDE SEQUENCE [LARGE SCALE GENOMIC DNA]</scope>
    <source>
        <strain evidence="1 2">P4T</strain>
    </source>
</reference>
<organism evidence="1 2">
    <name type="scientific">Imperialibacter roseus</name>
    <dbReference type="NCBI Taxonomy" id="1324217"/>
    <lineage>
        <taxon>Bacteria</taxon>
        <taxon>Pseudomonadati</taxon>
        <taxon>Bacteroidota</taxon>
        <taxon>Cytophagia</taxon>
        <taxon>Cytophagales</taxon>
        <taxon>Flammeovirgaceae</taxon>
        <taxon>Imperialibacter</taxon>
    </lineage>
</organism>
<dbReference type="PANTHER" id="PTHR36439">
    <property type="entry name" value="BLL4334 PROTEIN"/>
    <property type="match status" value="1"/>
</dbReference>
<dbReference type="RefSeq" id="WP_317491073.1">
    <property type="nucleotide sequence ID" value="NZ_CP136051.1"/>
</dbReference>
<dbReference type="Gene3D" id="3.30.70.1280">
    <property type="entry name" value="SP0830-like domains"/>
    <property type="match status" value="1"/>
</dbReference>
<dbReference type="SUPFAM" id="SSF160379">
    <property type="entry name" value="SP0830-like"/>
    <property type="match status" value="1"/>
</dbReference>
<evidence type="ECO:0000313" key="2">
    <source>
        <dbReference type="Proteomes" id="UP001302349"/>
    </source>
</evidence>
<dbReference type="PANTHER" id="PTHR36439:SF1">
    <property type="entry name" value="DUF1697 DOMAIN-CONTAINING PROTEIN"/>
    <property type="match status" value="1"/>
</dbReference>
<dbReference type="Proteomes" id="UP001302349">
    <property type="component" value="Chromosome"/>
</dbReference>
<dbReference type="InterPro" id="IPR012545">
    <property type="entry name" value="DUF1697"/>
</dbReference>
<dbReference type="PIRSF" id="PIRSF008502">
    <property type="entry name" value="UCP008502"/>
    <property type="match status" value="1"/>
</dbReference>